<dbReference type="EMBL" id="AP022839">
    <property type="protein sequence ID" value="BCA94600.1"/>
    <property type="molecule type" value="Genomic_DNA"/>
</dbReference>
<evidence type="ECO:0000313" key="1">
    <source>
        <dbReference type="EMBL" id="BCA94600.1"/>
    </source>
</evidence>
<proteinExistence type="predicted"/>
<reference evidence="1" key="1">
    <citation type="journal article" date="2020" name="Microbiol. Resour. Announc.">
        <title>Complete Genome Sequence of Novel Psychrotolerant Legionella Strain TUM19329, Isolated from Antarctic Lake Sediment.</title>
        <authorList>
            <person name="Shimada S."/>
            <person name="Nakai R."/>
            <person name="Aoki K."/>
            <person name="Shimoeda N."/>
            <person name="Ohno G."/>
            <person name="Miyazaki Y."/>
            <person name="Kudoh S."/>
            <person name="Imura S."/>
            <person name="Watanabe K."/>
            <person name="Ishii Y."/>
            <person name="Tateda K."/>
        </authorList>
    </citation>
    <scope>NUCLEOTIDE SEQUENCE [LARGE SCALE GENOMIC DNA]</scope>
    <source>
        <strain evidence="1">TUM19329</strain>
    </source>
</reference>
<keyword evidence="2" id="KW-1185">Reference proteome</keyword>
<organism evidence="1 2">
    <name type="scientific">Legionella antarctica</name>
    <dbReference type="NCBI Taxonomy" id="2708020"/>
    <lineage>
        <taxon>Bacteria</taxon>
        <taxon>Pseudomonadati</taxon>
        <taxon>Pseudomonadota</taxon>
        <taxon>Gammaproteobacteria</taxon>
        <taxon>Legionellales</taxon>
        <taxon>Legionellaceae</taxon>
        <taxon>Legionella</taxon>
    </lineage>
</organism>
<accession>A0A6F8T363</accession>
<dbReference type="Proteomes" id="UP000502894">
    <property type="component" value="Chromosome"/>
</dbReference>
<gene>
    <name evidence="1" type="ORF">TUM19329_09610</name>
</gene>
<evidence type="ECO:0000313" key="2">
    <source>
        <dbReference type="Proteomes" id="UP000502894"/>
    </source>
</evidence>
<dbReference type="KEGG" id="lant:TUM19329_09610"/>
<name>A0A6F8T363_9GAMM</name>
<dbReference type="RefSeq" id="WP_173236452.1">
    <property type="nucleotide sequence ID" value="NZ_AP022839.1"/>
</dbReference>
<dbReference type="AlphaFoldDB" id="A0A6F8T363"/>
<sequence length="365" mass="41371">MHSQYDKIVYINLAQDQVTAVIDTLTIHEKAVELIKIPEGINLGDMQDESQFPENITNYSKIYFSAHGREGLDHCVLDKRTGEAHIYELDEVAAYFGRILKSHVFKNPDTKPRLTLVMSVCEGVGLARNLQNELFKKYGLYIDVVANKNVVGEQYMRTKKNTNPTHRTTAKGLGRDHLRLHDKVLLTIDKYGTQKEIDAYELKWIDNVLNTIHKQVAGFRKWADFSKPENIQILKGLTNLCTDIDAIIVTFVEEDISLTANNLLALLRICGKTTADSYYKDAMKYKSLTMTIPSLIQQGVKSINYNQNMQNMFTELDQIELQKNAAVRGEVAQNILKLKKADISTLLLEVSENGMEGVLSKIEKA</sequence>
<protein>
    <submittedName>
        <fullName evidence="1">Uncharacterized protein</fullName>
    </submittedName>
</protein>